<feature type="region of interest" description="Disordered" evidence="1">
    <location>
        <begin position="43"/>
        <end position="130"/>
    </location>
</feature>
<evidence type="ECO:0000313" key="2">
    <source>
        <dbReference type="EMBL" id="POM81426.1"/>
    </source>
</evidence>
<protein>
    <submittedName>
        <fullName evidence="2">Uncharacterized protein</fullName>
    </submittedName>
</protein>
<keyword evidence="3" id="KW-1185">Reference proteome</keyword>
<dbReference type="Proteomes" id="UP000237271">
    <property type="component" value="Unassembled WGS sequence"/>
</dbReference>
<proteinExistence type="predicted"/>
<dbReference type="EMBL" id="NCKW01000083">
    <property type="protein sequence ID" value="POM81426.1"/>
    <property type="molecule type" value="Genomic_DNA"/>
</dbReference>
<feature type="compositionally biased region" description="Acidic residues" evidence="1">
    <location>
        <begin position="72"/>
        <end position="81"/>
    </location>
</feature>
<organism evidence="2 3">
    <name type="scientific">Phytophthora palmivora</name>
    <dbReference type="NCBI Taxonomy" id="4796"/>
    <lineage>
        <taxon>Eukaryota</taxon>
        <taxon>Sar</taxon>
        <taxon>Stramenopiles</taxon>
        <taxon>Oomycota</taxon>
        <taxon>Peronosporomycetes</taxon>
        <taxon>Peronosporales</taxon>
        <taxon>Peronosporaceae</taxon>
        <taxon>Phytophthora</taxon>
    </lineage>
</organism>
<comment type="caution">
    <text evidence="2">The sequence shown here is derived from an EMBL/GenBank/DDBJ whole genome shotgun (WGS) entry which is preliminary data.</text>
</comment>
<evidence type="ECO:0000313" key="3">
    <source>
        <dbReference type="Proteomes" id="UP000237271"/>
    </source>
</evidence>
<evidence type="ECO:0000256" key="1">
    <source>
        <dbReference type="SAM" id="MobiDB-lite"/>
    </source>
</evidence>
<sequence>MQRAILNRTNNSLERYHRELNTRFNVPHPALVKLVDRRKSVISEDADAPTREPIQLPRAAKLPDISDIKDSDTEEDGDDSAEMSSTAAVVEYEEYNHDEELNVSDDSYEADQYGPPGNYNSFDYETEEKS</sequence>
<reference evidence="2 3" key="1">
    <citation type="journal article" date="2017" name="Genome Biol. Evol.">
        <title>Phytophthora megakarya and P. palmivora, closely related causal agents of cacao black pod rot, underwent increases in genome sizes and gene numbers by different mechanisms.</title>
        <authorList>
            <person name="Ali S.S."/>
            <person name="Shao J."/>
            <person name="Lary D.J."/>
            <person name="Kronmiller B."/>
            <person name="Shen D."/>
            <person name="Strem M.D."/>
            <person name="Amoako-Attah I."/>
            <person name="Akrofi A.Y."/>
            <person name="Begoude B.A."/>
            <person name="Ten Hoopen G.M."/>
            <person name="Coulibaly K."/>
            <person name="Kebe B.I."/>
            <person name="Melnick R.L."/>
            <person name="Guiltinan M.J."/>
            <person name="Tyler B.M."/>
            <person name="Meinhardt L.W."/>
            <person name="Bailey B.A."/>
        </authorList>
    </citation>
    <scope>NUCLEOTIDE SEQUENCE [LARGE SCALE GENOMIC DNA]</scope>
    <source>
        <strain evidence="3">sbr112.9</strain>
    </source>
</reference>
<name>A0A2P4YUI0_9STRA</name>
<dbReference type="AlphaFoldDB" id="A0A2P4YUI0"/>
<gene>
    <name evidence="2" type="ORF">PHPALM_602</name>
</gene>
<accession>A0A2P4YUI0</accession>